<protein>
    <submittedName>
        <fullName evidence="1">Putative lipoprotein</fullName>
    </submittedName>
</protein>
<gene>
    <name evidence="1" type="ORF">LEP1GSC059_1965</name>
</gene>
<dbReference type="PROSITE" id="PS51257">
    <property type="entry name" value="PROKAR_LIPOPROTEIN"/>
    <property type="match status" value="1"/>
</dbReference>
<keyword evidence="1" id="KW-0449">Lipoprotein</keyword>
<proteinExistence type="predicted"/>
<dbReference type="AlphaFoldDB" id="T0GL29"/>
<dbReference type="GeneID" id="23203680"/>
<dbReference type="EMBL" id="AKWY02000034">
    <property type="protein sequence ID" value="EQA69587.1"/>
    <property type="molecule type" value="Genomic_DNA"/>
</dbReference>
<accession>T0GL29</accession>
<dbReference type="Proteomes" id="UP000015442">
    <property type="component" value="Unassembled WGS sequence"/>
</dbReference>
<evidence type="ECO:0000313" key="2">
    <source>
        <dbReference type="Proteomes" id="UP000015442"/>
    </source>
</evidence>
<name>T0GL29_9LEPT</name>
<reference evidence="1 2" key="1">
    <citation type="submission" date="2013-05" db="EMBL/GenBank/DDBJ databases">
        <authorList>
            <person name="Harkins D.M."/>
            <person name="Durkin A.S."/>
            <person name="Brinkac L.M."/>
            <person name="Haft D.H."/>
            <person name="Selengut J.D."/>
            <person name="Sanka R."/>
            <person name="DePew J."/>
            <person name="Purushe J."/>
            <person name="Hartskeerl R.A."/>
            <person name="Ahmed A."/>
            <person name="van der Linden H."/>
            <person name="Goris M.G.A."/>
            <person name="Vinetz J.M."/>
            <person name="Sutton G.G."/>
            <person name="Nierman W.C."/>
            <person name="Fouts D.E."/>
        </authorList>
    </citation>
    <scope>NUCLEOTIDE SEQUENCE [LARGE SCALE GENOMIC DNA]</scope>
    <source>
        <strain evidence="1 2">CZ214</strain>
    </source>
</reference>
<dbReference type="RefSeq" id="WP_020981170.1">
    <property type="nucleotide sequence ID" value="NZ_AKWY02000034.1"/>
</dbReference>
<organism evidence="1 2">
    <name type="scientific">Leptospira noguchii serovar Panama str. CZ214</name>
    <dbReference type="NCBI Taxonomy" id="1001595"/>
    <lineage>
        <taxon>Bacteria</taxon>
        <taxon>Pseudomonadati</taxon>
        <taxon>Spirochaetota</taxon>
        <taxon>Spirochaetia</taxon>
        <taxon>Leptospirales</taxon>
        <taxon>Leptospiraceae</taxon>
        <taxon>Leptospira</taxon>
    </lineage>
</organism>
<evidence type="ECO:0000313" key="1">
    <source>
        <dbReference type="EMBL" id="EQA69587.1"/>
    </source>
</evidence>
<comment type="caution">
    <text evidence="1">The sequence shown here is derived from an EMBL/GenBank/DDBJ whole genome shotgun (WGS) entry which is preliminary data.</text>
</comment>
<sequence>MKIIPNNLFFSMVLVVLISCQKEGITLKDNDYLIFGFYAGECFENCVSIYKLSAKEIYKNYKEELPYENTFYNGEYKALHTSDFDLTKDLLLDFPLALLDENNSKIGDPDGHDQGGLYIEYSFGSERKFWLIDTSKEVVPIKYHKFIDKLGEKLRLLH</sequence>